<dbReference type="SUPFAM" id="SSF100934">
    <property type="entry name" value="Heat shock protein 70kD (HSP70), C-terminal subdomain"/>
    <property type="match status" value="1"/>
</dbReference>
<dbReference type="InterPro" id="IPR018181">
    <property type="entry name" value="Heat_shock_70_CS"/>
</dbReference>
<evidence type="ECO:0000256" key="6">
    <source>
        <dbReference type="ARBA" id="ARBA00022840"/>
    </source>
</evidence>
<gene>
    <name evidence="14" type="primary">Bipa</name>
    <name evidence="14" type="ORF">ELAFOR_R05703</name>
</gene>
<organism evidence="14 15">
    <name type="scientific">Elachura formosa</name>
    <name type="common">spotted wren-babbler</name>
    <dbReference type="NCBI Taxonomy" id="1463973"/>
    <lineage>
        <taxon>Eukaryota</taxon>
        <taxon>Metazoa</taxon>
        <taxon>Chordata</taxon>
        <taxon>Craniata</taxon>
        <taxon>Vertebrata</taxon>
        <taxon>Euteleostomi</taxon>
        <taxon>Archelosauria</taxon>
        <taxon>Archosauria</taxon>
        <taxon>Dinosauria</taxon>
        <taxon>Saurischia</taxon>
        <taxon>Theropoda</taxon>
        <taxon>Coelurosauria</taxon>
        <taxon>Aves</taxon>
        <taxon>Neognathae</taxon>
        <taxon>Neoaves</taxon>
        <taxon>Telluraves</taxon>
        <taxon>Australaves</taxon>
        <taxon>Passeriformes</taxon>
        <taxon>Elachuridae</taxon>
        <taxon>Elachura</taxon>
    </lineage>
</organism>
<accession>A0A851UTM2</accession>
<evidence type="ECO:0000256" key="5">
    <source>
        <dbReference type="ARBA" id="ARBA00022824"/>
    </source>
</evidence>
<dbReference type="AlphaFoldDB" id="A0A851UTM2"/>
<dbReference type="Pfam" id="PF00012">
    <property type="entry name" value="HSP70"/>
    <property type="match status" value="1"/>
</dbReference>
<name>A0A851UTM2_9PASS</name>
<dbReference type="FunFam" id="3.30.420.40:FF:000020">
    <property type="entry name" value="Chaperone protein HscA homolog"/>
    <property type="match status" value="1"/>
</dbReference>
<dbReference type="PROSITE" id="PS01036">
    <property type="entry name" value="HSP70_3"/>
    <property type="match status" value="1"/>
</dbReference>
<evidence type="ECO:0000256" key="1">
    <source>
        <dbReference type="ARBA" id="ARBA00003955"/>
    </source>
</evidence>
<dbReference type="InterPro" id="IPR043129">
    <property type="entry name" value="ATPase_NBD"/>
</dbReference>
<evidence type="ECO:0000313" key="14">
    <source>
        <dbReference type="EMBL" id="NXD32256.1"/>
    </source>
</evidence>
<evidence type="ECO:0000256" key="3">
    <source>
        <dbReference type="ARBA" id="ARBA00007381"/>
    </source>
</evidence>
<comment type="subcellular location">
    <subcellularLocation>
        <location evidence="2">Endoplasmic reticulum lumen</location>
    </subcellularLocation>
</comment>
<comment type="function">
    <text evidence="1">Probably plays a role in facilitating the assembly of multimeric protein complexes inside the ER.</text>
</comment>
<evidence type="ECO:0000256" key="11">
    <source>
        <dbReference type="ARBA" id="ARBA00033037"/>
    </source>
</evidence>
<evidence type="ECO:0000256" key="8">
    <source>
        <dbReference type="ARBA" id="ARBA00030223"/>
    </source>
</evidence>
<dbReference type="GO" id="GO:0005788">
    <property type="term" value="C:endoplasmic reticulum lumen"/>
    <property type="evidence" value="ECO:0007669"/>
    <property type="project" value="UniProtKB-SubCell"/>
</dbReference>
<evidence type="ECO:0000256" key="9">
    <source>
        <dbReference type="ARBA" id="ARBA00031035"/>
    </source>
</evidence>
<protein>
    <recommendedName>
        <fullName evidence="12">Heat shock 70 kDa protein C</fullName>
    </recommendedName>
    <alternativeName>
        <fullName evidence="7">78 kDa glucose-regulated protein</fullName>
    </alternativeName>
    <alternativeName>
        <fullName evidence="10">Binding-immunoglobulin protein</fullName>
    </alternativeName>
    <alternativeName>
        <fullName evidence="9">Heat shock protein 70 family protein 5</fullName>
    </alternativeName>
    <alternativeName>
        <fullName evidence="8">Heat shock protein family A member 5</fullName>
    </alternativeName>
    <alternativeName>
        <fullName evidence="11">Immunoglobulin heavy chain-binding protein</fullName>
    </alternativeName>
</protein>
<dbReference type="Proteomes" id="UP000623542">
    <property type="component" value="Unassembled WGS sequence"/>
</dbReference>
<dbReference type="InterPro" id="IPR029048">
    <property type="entry name" value="HSP70_C_sf"/>
</dbReference>
<dbReference type="InterPro" id="IPR013126">
    <property type="entry name" value="Hsp_70_fam"/>
</dbReference>
<comment type="caution">
    <text evidence="14">The sequence shown here is derived from an EMBL/GenBank/DDBJ whole genome shotgun (WGS) entry which is preliminary data.</text>
</comment>
<evidence type="ECO:0000256" key="13">
    <source>
        <dbReference type="RuleBase" id="RU003322"/>
    </source>
</evidence>
<dbReference type="GO" id="GO:0140662">
    <property type="term" value="F:ATP-dependent protein folding chaperone"/>
    <property type="evidence" value="ECO:0007669"/>
    <property type="project" value="InterPro"/>
</dbReference>
<evidence type="ECO:0000313" key="15">
    <source>
        <dbReference type="Proteomes" id="UP000623542"/>
    </source>
</evidence>
<keyword evidence="4 13" id="KW-0547">Nucleotide-binding</keyword>
<keyword evidence="5" id="KW-0256">Endoplasmic reticulum</keyword>
<evidence type="ECO:0000256" key="10">
    <source>
        <dbReference type="ARBA" id="ARBA00031291"/>
    </source>
</evidence>
<evidence type="ECO:0000256" key="4">
    <source>
        <dbReference type="ARBA" id="ARBA00022741"/>
    </source>
</evidence>
<dbReference type="FunFam" id="2.60.34.10:FF:000002">
    <property type="entry name" value="Heat shock 70 kDa"/>
    <property type="match status" value="1"/>
</dbReference>
<reference evidence="14" key="1">
    <citation type="submission" date="2019-09" db="EMBL/GenBank/DDBJ databases">
        <title>Bird 10,000 Genomes (B10K) Project - Family phase.</title>
        <authorList>
            <person name="Zhang G."/>
        </authorList>
    </citation>
    <scope>NUCLEOTIDE SEQUENCE</scope>
    <source>
        <strain evidence="14">B10K-IZCAS-20218</strain>
        <tissue evidence="14">Blood</tissue>
    </source>
</reference>
<evidence type="ECO:0000256" key="12">
    <source>
        <dbReference type="ARBA" id="ARBA00069297"/>
    </source>
</evidence>
<evidence type="ECO:0000256" key="7">
    <source>
        <dbReference type="ARBA" id="ARBA00029695"/>
    </source>
</evidence>
<dbReference type="Gene3D" id="1.20.1270.10">
    <property type="match status" value="1"/>
</dbReference>
<dbReference type="PRINTS" id="PR00301">
    <property type="entry name" value="HEATSHOCK70"/>
</dbReference>
<keyword evidence="15" id="KW-1185">Reference proteome</keyword>
<feature type="non-terminal residue" evidence="14">
    <location>
        <position position="1"/>
    </location>
</feature>
<evidence type="ECO:0000256" key="2">
    <source>
        <dbReference type="ARBA" id="ARBA00004319"/>
    </source>
</evidence>
<dbReference type="InterPro" id="IPR029047">
    <property type="entry name" value="HSP70_peptide-bd_sf"/>
</dbReference>
<dbReference type="GO" id="GO:0005524">
    <property type="term" value="F:ATP binding"/>
    <property type="evidence" value="ECO:0007669"/>
    <property type="project" value="UniProtKB-KW"/>
</dbReference>
<comment type="similarity">
    <text evidence="3 13">Belongs to the heat shock protein 70 family.</text>
</comment>
<dbReference type="FunFam" id="1.20.1270.10:FF:000056">
    <property type="entry name" value="Putative Hsp70 family ATPase KAR2"/>
    <property type="match status" value="1"/>
</dbReference>
<dbReference type="FunFam" id="3.30.420.40:FF:000172">
    <property type="entry name" value="Heat shock 70 kDa protein"/>
    <property type="match status" value="1"/>
</dbReference>
<dbReference type="Gene3D" id="3.90.640.10">
    <property type="entry name" value="Actin, Chain A, domain 4"/>
    <property type="match status" value="1"/>
</dbReference>
<sequence>KAEYGTVIGIDLGTTYSCVAVQRGGKVEIIANDQGNRITPSWVAFTEEERLIGDAAKNQAPQNPENTVFDAKRLIGRTFDDKDVQRDTKHFPFKIVNKSGKPMIQVNSKGDLKDFTPEEISAMVLSKMKETAEAYLGHKVTHAVVTVPAYFNDAQRSATKDAGTIAGLTVLRIVNEPTAAAIAYGLDRSGKSESQIIVYDLGGGTFDVSLLSIEDGVFEVLATAGDTHLGGEDFDNRVIDYLVKQYKRKNDVDVSSNKRAMGKLRREVEKAKRTLSSQMSTKIEIEAFENGNDFSETLTRAKFEELNMDLFRRTMKPVEQVLKDAGVKKEDIDDIVLVGGSTRIPKVQQLLKEYFNGKEPSKGINPDEAVAYGAAVQGGILSGEEGGSGLLLIDVCPLTLGIETTGGVMTKLIPRNSVVPTKKSQIFSTAVDNQPTVRIQVFEGERSMTKDNNLLGEFDLTEIPPAPRGVPQIEVTFEIDANGILKVSALDKGTGKTKSITITNDERRLKQEDIDRMVAEAEEFAEEDAAMRKKIEAMNALQNFVFSIKGQINDAEGLGGKISEDDKQTILAAVKEKTEWLEEHPSAEAEDYEDQLSEIQAIVGPISAKLYGGGAPGGDDEIPFSHDE</sequence>
<dbReference type="CDD" id="cd10241">
    <property type="entry name" value="ASKHA_NBD_HSP70_BiP"/>
    <property type="match status" value="1"/>
</dbReference>
<dbReference type="PROSITE" id="PS00329">
    <property type="entry name" value="HSP70_2"/>
    <property type="match status" value="1"/>
</dbReference>
<dbReference type="OrthoDB" id="2401965at2759"/>
<dbReference type="FunFam" id="3.90.640.10:FF:000002">
    <property type="entry name" value="Heat shock 70 kDa"/>
    <property type="match status" value="1"/>
</dbReference>
<dbReference type="SUPFAM" id="SSF53067">
    <property type="entry name" value="Actin-like ATPase domain"/>
    <property type="match status" value="2"/>
</dbReference>
<dbReference type="EMBL" id="WBNG01004285">
    <property type="protein sequence ID" value="NXD32256.1"/>
    <property type="molecule type" value="Genomic_DNA"/>
</dbReference>
<dbReference type="Gene3D" id="3.30.420.40">
    <property type="match status" value="2"/>
</dbReference>
<dbReference type="NCBIfam" id="NF001413">
    <property type="entry name" value="PRK00290.1"/>
    <property type="match status" value="1"/>
</dbReference>
<dbReference type="FunFam" id="3.30.420.40:FF:000026">
    <property type="entry name" value="Heat shock protein 70"/>
    <property type="match status" value="1"/>
</dbReference>
<dbReference type="InterPro" id="IPR042050">
    <property type="entry name" value="BIP_NBD"/>
</dbReference>
<dbReference type="SUPFAM" id="SSF100920">
    <property type="entry name" value="Heat shock protein 70kD (HSP70), peptide-binding domain"/>
    <property type="match status" value="1"/>
</dbReference>
<dbReference type="Gene3D" id="2.60.34.10">
    <property type="entry name" value="Substrate Binding Domain Of DNAk, Chain A, domain 1"/>
    <property type="match status" value="1"/>
</dbReference>
<dbReference type="Gene3D" id="3.30.30.30">
    <property type="match status" value="1"/>
</dbReference>
<keyword evidence="6 13" id="KW-0067">ATP-binding</keyword>
<proteinExistence type="inferred from homology"/>
<dbReference type="PANTHER" id="PTHR19375">
    <property type="entry name" value="HEAT SHOCK PROTEIN 70KDA"/>
    <property type="match status" value="1"/>
</dbReference>
<feature type="non-terminal residue" evidence="14">
    <location>
        <position position="628"/>
    </location>
</feature>
<dbReference type="PROSITE" id="PS00297">
    <property type="entry name" value="HSP70_1"/>
    <property type="match status" value="1"/>
</dbReference>
<dbReference type="FunFam" id="3.30.30.30:FF:000001">
    <property type="entry name" value="heat shock 70 kDa protein-like"/>
    <property type="match status" value="1"/>
</dbReference>